<dbReference type="OrthoDB" id="307899at2759"/>
<evidence type="ECO:0000313" key="2">
    <source>
        <dbReference type="EMBL" id="VDK39335.1"/>
    </source>
</evidence>
<keyword evidence="3" id="KW-1185">Reference proteome</keyword>
<name>A0A0R3WBF4_TAEAS</name>
<dbReference type="AlphaFoldDB" id="A0A0R3WBF4"/>
<evidence type="ECO:0000313" key="3">
    <source>
        <dbReference type="Proteomes" id="UP000282613"/>
    </source>
</evidence>
<dbReference type="Gene3D" id="2.60.260.40">
    <property type="entry name" value="q5lls5 like domains"/>
    <property type="match status" value="1"/>
</dbReference>
<evidence type="ECO:0000313" key="4">
    <source>
        <dbReference type="WBParaSite" id="TASK_0000796801-mRNA-1"/>
    </source>
</evidence>
<dbReference type="PANTHER" id="PTHR13156">
    <property type="entry name" value="NADH-UBIQUINONE OXIDOREDUCTASE 13 KD-A SUBUNIT"/>
    <property type="match status" value="1"/>
</dbReference>
<dbReference type="Proteomes" id="UP000282613">
    <property type="component" value="Unassembled WGS sequence"/>
</dbReference>
<dbReference type="InterPro" id="IPR019401">
    <property type="entry name" value="Znf_CHCC"/>
</dbReference>
<dbReference type="GO" id="GO:0006120">
    <property type="term" value="P:mitochondrial electron transport, NADH to ubiquinone"/>
    <property type="evidence" value="ECO:0007669"/>
    <property type="project" value="TreeGrafter"/>
</dbReference>
<dbReference type="PANTHER" id="PTHR13156:SF0">
    <property type="entry name" value="NADH DEHYDROGENASE [UBIQUINONE] IRON-SULFUR PROTEIN 6, MITOCHONDRIAL"/>
    <property type="match status" value="1"/>
</dbReference>
<dbReference type="GO" id="GO:0005739">
    <property type="term" value="C:mitochondrion"/>
    <property type="evidence" value="ECO:0007669"/>
    <property type="project" value="GOC"/>
</dbReference>
<gene>
    <name evidence="2" type="ORF">TASK_LOCUS7969</name>
</gene>
<protein>
    <submittedName>
        <fullName evidence="4">Zf-CHCC domain-containing protein</fullName>
    </submittedName>
</protein>
<evidence type="ECO:0000259" key="1">
    <source>
        <dbReference type="Pfam" id="PF10276"/>
    </source>
</evidence>
<reference evidence="2 3" key="2">
    <citation type="submission" date="2018-11" db="EMBL/GenBank/DDBJ databases">
        <authorList>
            <consortium name="Pathogen Informatics"/>
        </authorList>
    </citation>
    <scope>NUCLEOTIDE SEQUENCE [LARGE SCALE GENOMIC DNA]</scope>
</reference>
<dbReference type="STRING" id="60517.A0A0R3WBF4"/>
<dbReference type="Pfam" id="PF10276">
    <property type="entry name" value="zf-CHCC"/>
    <property type="match status" value="1"/>
</dbReference>
<dbReference type="EMBL" id="UYRS01018708">
    <property type="protein sequence ID" value="VDK39335.1"/>
    <property type="molecule type" value="Genomic_DNA"/>
</dbReference>
<accession>A0A0R3WBF4</accession>
<dbReference type="FunFam" id="2.60.260.40:FF:000003">
    <property type="entry name" value="NADH dehydrogenase [ubiquinone] iron-sulfur protein 6, mitochondrial"/>
    <property type="match status" value="1"/>
</dbReference>
<proteinExistence type="predicted"/>
<dbReference type="WBParaSite" id="TASK_0000796801-mRNA-1">
    <property type="protein sequence ID" value="TASK_0000796801-mRNA-1"/>
    <property type="gene ID" value="TASK_0000796801"/>
</dbReference>
<feature type="domain" description="Zinc finger CHCC-type" evidence="1">
    <location>
        <begin position="78"/>
        <end position="113"/>
    </location>
</feature>
<organism evidence="4">
    <name type="scientific">Taenia asiatica</name>
    <name type="common">Asian tapeworm</name>
    <dbReference type="NCBI Taxonomy" id="60517"/>
    <lineage>
        <taxon>Eukaryota</taxon>
        <taxon>Metazoa</taxon>
        <taxon>Spiralia</taxon>
        <taxon>Lophotrochozoa</taxon>
        <taxon>Platyhelminthes</taxon>
        <taxon>Cestoda</taxon>
        <taxon>Eucestoda</taxon>
        <taxon>Cyclophyllidea</taxon>
        <taxon>Taeniidae</taxon>
        <taxon>Taenia</taxon>
    </lineage>
</organism>
<reference evidence="4" key="1">
    <citation type="submission" date="2017-02" db="UniProtKB">
        <authorList>
            <consortium name="WormBaseParasite"/>
        </authorList>
    </citation>
    <scope>IDENTIFICATION</scope>
</reference>
<sequence length="119" mass="13049">MVMKGEKLIRRILKVLRPASLAAPNAIESSAVTTHTGQAFDPRDYRSARFMQSPKYVSPNFFAVDLIKNVPPKQVTESIVACDGGHGALGHPRVYINLDKPGLHTCGYCGLRYEKVGAH</sequence>